<protein>
    <submittedName>
        <fullName evidence="1">Ferritin-like domain-containing protein</fullName>
    </submittedName>
</protein>
<sequence>MFEHFSTPRDLFEYQLGSALTMEDDSLTMLRELEVAAQGVEVKQQLLHHQQETQQQIANLEQAFQLIGKEPDRSPSPTTKGLMKEGTALVAKTDKRLVDSVVLSAALSTEHYEIAAYQSLCIAAESLGLTGVVELLKQNLEEEQHTSEELTQAARKLATALAAA</sequence>
<comment type="caution">
    <text evidence="1">The sequence shown here is derived from an EMBL/GenBank/DDBJ whole genome shotgun (WGS) entry which is preliminary data.</text>
</comment>
<dbReference type="Proteomes" id="UP001500213">
    <property type="component" value="Unassembled WGS sequence"/>
</dbReference>
<organism evidence="1 2">
    <name type="scientific">Gryllotalpicola kribbensis</name>
    <dbReference type="NCBI Taxonomy" id="993084"/>
    <lineage>
        <taxon>Bacteria</taxon>
        <taxon>Bacillati</taxon>
        <taxon>Actinomycetota</taxon>
        <taxon>Actinomycetes</taxon>
        <taxon>Micrococcales</taxon>
        <taxon>Microbacteriaceae</taxon>
        <taxon>Gryllotalpicola</taxon>
    </lineage>
</organism>
<dbReference type="RefSeq" id="WP_344774407.1">
    <property type="nucleotide sequence ID" value="NZ_BAABBX010000006.1"/>
</dbReference>
<dbReference type="Gene3D" id="1.20.1260.10">
    <property type="match status" value="1"/>
</dbReference>
<dbReference type="PANTHER" id="PTHR30565">
    <property type="entry name" value="PROTEIN YCIF"/>
    <property type="match status" value="1"/>
</dbReference>
<accession>A0ABP8AMQ2</accession>
<name>A0ABP8AMQ2_9MICO</name>
<evidence type="ECO:0000313" key="2">
    <source>
        <dbReference type="Proteomes" id="UP001500213"/>
    </source>
</evidence>
<reference evidence="2" key="1">
    <citation type="journal article" date="2019" name="Int. J. Syst. Evol. Microbiol.">
        <title>The Global Catalogue of Microorganisms (GCM) 10K type strain sequencing project: providing services to taxonomists for standard genome sequencing and annotation.</title>
        <authorList>
            <consortium name="The Broad Institute Genomics Platform"/>
            <consortium name="The Broad Institute Genome Sequencing Center for Infectious Disease"/>
            <person name="Wu L."/>
            <person name="Ma J."/>
        </authorList>
    </citation>
    <scope>NUCLEOTIDE SEQUENCE [LARGE SCALE GENOMIC DNA]</scope>
    <source>
        <strain evidence="2">JCM 17593</strain>
    </source>
</reference>
<evidence type="ECO:0000313" key="1">
    <source>
        <dbReference type="EMBL" id="GAA4186338.1"/>
    </source>
</evidence>
<dbReference type="SUPFAM" id="SSF47240">
    <property type="entry name" value="Ferritin-like"/>
    <property type="match status" value="1"/>
</dbReference>
<dbReference type="InterPro" id="IPR047114">
    <property type="entry name" value="YciF"/>
</dbReference>
<dbReference type="InterPro" id="IPR012347">
    <property type="entry name" value="Ferritin-like"/>
</dbReference>
<proteinExistence type="predicted"/>
<gene>
    <name evidence="1" type="ORF">GCM10022288_09700</name>
</gene>
<dbReference type="PANTHER" id="PTHR30565:SF9">
    <property type="entry name" value="PROTEIN YCIF"/>
    <property type="match status" value="1"/>
</dbReference>
<dbReference type="EMBL" id="BAABBX010000006">
    <property type="protein sequence ID" value="GAA4186338.1"/>
    <property type="molecule type" value="Genomic_DNA"/>
</dbReference>
<keyword evidence="2" id="KW-1185">Reference proteome</keyword>
<dbReference type="InterPro" id="IPR010287">
    <property type="entry name" value="DUF892_YciF-like"/>
</dbReference>
<dbReference type="InterPro" id="IPR009078">
    <property type="entry name" value="Ferritin-like_SF"/>
</dbReference>
<dbReference type="Pfam" id="PF05974">
    <property type="entry name" value="DUF892"/>
    <property type="match status" value="1"/>
</dbReference>